<gene>
    <name evidence="2" type="ORF">HMPREF9445_00975</name>
</gene>
<keyword evidence="3" id="KW-1185">Reference proteome</keyword>
<organism evidence="2 3">
    <name type="scientific">Bacteroides clarus YIT 12056</name>
    <dbReference type="NCBI Taxonomy" id="762984"/>
    <lineage>
        <taxon>Bacteria</taxon>
        <taxon>Pseudomonadati</taxon>
        <taxon>Bacteroidota</taxon>
        <taxon>Bacteroidia</taxon>
        <taxon>Bacteroidales</taxon>
        <taxon>Bacteroidaceae</taxon>
        <taxon>Bacteroides</taxon>
    </lineage>
</organism>
<comment type="caution">
    <text evidence="2">The sequence shown here is derived from an EMBL/GenBank/DDBJ whole genome shotgun (WGS) entry which is preliminary data.</text>
</comment>
<dbReference type="Gene3D" id="3.40.50.1110">
    <property type="entry name" value="SGNH hydrolase"/>
    <property type="match status" value="1"/>
</dbReference>
<feature type="transmembrane region" description="Helical" evidence="1">
    <location>
        <begin position="7"/>
        <end position="29"/>
    </location>
</feature>
<accession>A0ABP2KU82</accession>
<evidence type="ECO:0000256" key="1">
    <source>
        <dbReference type="SAM" id="Phobius"/>
    </source>
</evidence>
<name>A0ABP2KU82_9BACE</name>
<dbReference type="SUPFAM" id="SSF52266">
    <property type="entry name" value="SGNH hydrolase"/>
    <property type="match status" value="1"/>
</dbReference>
<protein>
    <submittedName>
        <fullName evidence="2">Conserved domain protein</fullName>
    </submittedName>
</protein>
<keyword evidence="1" id="KW-0472">Membrane</keyword>
<reference evidence="2 3" key="1">
    <citation type="submission" date="2011-02" db="EMBL/GenBank/DDBJ databases">
        <authorList>
            <person name="Weinstock G."/>
            <person name="Sodergren E."/>
            <person name="Clifton S."/>
            <person name="Fulton L."/>
            <person name="Fulton B."/>
            <person name="Courtney L."/>
            <person name="Fronick C."/>
            <person name="Harrison M."/>
            <person name="Strong C."/>
            <person name="Farmer C."/>
            <person name="Delahaunty K."/>
            <person name="Markovic C."/>
            <person name="Hall O."/>
            <person name="Minx P."/>
            <person name="Tomlinson C."/>
            <person name="Mitreva M."/>
            <person name="Hou S."/>
            <person name="Chen J."/>
            <person name="Wollam A."/>
            <person name="Pepin K.H."/>
            <person name="Johnson M."/>
            <person name="Bhonagiri V."/>
            <person name="Zhang X."/>
            <person name="Suruliraj S."/>
            <person name="Warren W."/>
            <person name="Chinwalla A."/>
            <person name="Mardis E.R."/>
            <person name="Wilson R.K."/>
        </authorList>
    </citation>
    <scope>NUCLEOTIDE SEQUENCE [LARGE SCALE GENOMIC DNA]</scope>
    <source>
        <strain evidence="2 3">YIT 12056</strain>
    </source>
</reference>
<keyword evidence="1" id="KW-0812">Transmembrane</keyword>
<evidence type="ECO:0000313" key="2">
    <source>
        <dbReference type="EMBL" id="EGF53191.1"/>
    </source>
</evidence>
<sequence>MKQYLKSFLFISFLFTVLIFSLFLVRYYVARHINWSLSKEKHILFMGASHVCRGVDDSLTKEAINLGSPSERYLYTYIKLLHYVGNNPQVDTVFLQCSSTDLWQNTDYKYHAHNEQSFFISSYWPFFNKEQWQIFKSESKQIFSIVIASLSKLAYFQSVSYIKLLGGYINEREDNVSFDATKQTPQLEVDMIKDYGWYGYSVNYKYLRKIIDYCKVHHIKLYLMYYPVFKPEFYYDQTFCENMRKKYFNDVEYLDYSHWAATDDERLDAHHLNHKGAVRFTEELKKKFAFE</sequence>
<evidence type="ECO:0000313" key="3">
    <source>
        <dbReference type="Proteomes" id="UP000010321"/>
    </source>
</evidence>
<dbReference type="InterPro" id="IPR036514">
    <property type="entry name" value="SGNH_hydro_sf"/>
</dbReference>
<dbReference type="Proteomes" id="UP000010321">
    <property type="component" value="Unassembled WGS sequence"/>
</dbReference>
<dbReference type="RefSeq" id="WP_009121158.1">
    <property type="nucleotide sequence ID" value="NZ_FQWK01000004.1"/>
</dbReference>
<dbReference type="EMBL" id="AFBM01000009">
    <property type="protein sequence ID" value="EGF53191.1"/>
    <property type="molecule type" value="Genomic_DNA"/>
</dbReference>
<keyword evidence="1" id="KW-1133">Transmembrane helix</keyword>
<proteinExistence type="predicted"/>